<dbReference type="Proteomes" id="UP000325315">
    <property type="component" value="Unassembled WGS sequence"/>
</dbReference>
<dbReference type="AlphaFoldDB" id="A0A5B6UIJ0"/>
<dbReference type="EMBL" id="SMMG02000011">
    <property type="protein sequence ID" value="KAA3457619.1"/>
    <property type="molecule type" value="Genomic_DNA"/>
</dbReference>
<accession>A0A5B6UIJ0</accession>
<keyword evidence="2" id="KW-0418">Kinase</keyword>
<evidence type="ECO:0000313" key="2">
    <source>
        <dbReference type="EMBL" id="KAA3457619.1"/>
    </source>
</evidence>
<evidence type="ECO:0000313" key="3">
    <source>
        <dbReference type="Proteomes" id="UP000325315"/>
    </source>
</evidence>
<protein>
    <submittedName>
        <fullName evidence="2">CTP-dependent diacylglycerol kinase 1</fullName>
    </submittedName>
</protein>
<organism evidence="2 3">
    <name type="scientific">Gossypium australe</name>
    <dbReference type="NCBI Taxonomy" id="47621"/>
    <lineage>
        <taxon>Eukaryota</taxon>
        <taxon>Viridiplantae</taxon>
        <taxon>Streptophyta</taxon>
        <taxon>Embryophyta</taxon>
        <taxon>Tracheophyta</taxon>
        <taxon>Spermatophyta</taxon>
        <taxon>Magnoliopsida</taxon>
        <taxon>eudicotyledons</taxon>
        <taxon>Gunneridae</taxon>
        <taxon>Pentapetalae</taxon>
        <taxon>rosids</taxon>
        <taxon>malvids</taxon>
        <taxon>Malvales</taxon>
        <taxon>Malvaceae</taxon>
        <taxon>Malvoideae</taxon>
        <taxon>Gossypium</taxon>
    </lineage>
</organism>
<reference evidence="2" key="1">
    <citation type="submission" date="2019-08" db="EMBL/GenBank/DDBJ databases">
        <authorList>
            <person name="Liu F."/>
        </authorList>
    </citation>
    <scope>NUCLEOTIDE SEQUENCE [LARGE SCALE GENOMIC DNA]</scope>
    <source>
        <strain evidence="2">PA1801</strain>
        <tissue evidence="2">Leaf</tissue>
    </source>
</reference>
<dbReference type="PANTHER" id="PTHR37194:SF2">
    <property type="entry name" value="T2E6.7-RELATED"/>
    <property type="match status" value="1"/>
</dbReference>
<dbReference type="OrthoDB" id="653441at2759"/>
<keyword evidence="3" id="KW-1185">Reference proteome</keyword>
<comment type="caution">
    <text evidence="2">The sequence shown here is derived from an EMBL/GenBank/DDBJ whole genome shotgun (WGS) entry which is preliminary data.</text>
</comment>
<feature type="compositionally biased region" description="Acidic residues" evidence="1">
    <location>
        <begin position="126"/>
        <end position="141"/>
    </location>
</feature>
<name>A0A5B6UIJ0_9ROSI</name>
<gene>
    <name evidence="2" type="ORF">EPI10_004271</name>
</gene>
<dbReference type="GO" id="GO:0016301">
    <property type="term" value="F:kinase activity"/>
    <property type="evidence" value="ECO:0007669"/>
    <property type="project" value="UniProtKB-KW"/>
</dbReference>
<dbReference type="PANTHER" id="PTHR37194">
    <property type="entry name" value="T2E6.7-RELATED"/>
    <property type="match status" value="1"/>
</dbReference>
<sequence>MESIEAKKAMAPDKLAELWTIDPKRAKRYPPVLCMIKISFPALSDLTIRKNNNVIMGRILHTHLCSKIVIIEGQPKVKASLRLGSVFYTVNAKKVGALSEQLSSMKEESMSILKDYITKHNVPNDVPDELVEGSSEDDEEEEPKKSNIKPNKAKIN</sequence>
<evidence type="ECO:0000256" key="1">
    <source>
        <dbReference type="SAM" id="MobiDB-lite"/>
    </source>
</evidence>
<proteinExistence type="predicted"/>
<feature type="region of interest" description="Disordered" evidence="1">
    <location>
        <begin position="121"/>
        <end position="156"/>
    </location>
</feature>
<keyword evidence="2" id="KW-0808">Transferase</keyword>